<dbReference type="Pfam" id="PF24092">
    <property type="entry name" value="DUF7373_C"/>
    <property type="match status" value="1"/>
</dbReference>
<keyword evidence="5" id="KW-1185">Reference proteome</keyword>
<dbReference type="InterPro" id="IPR056463">
    <property type="entry name" value="DUF7373_C"/>
</dbReference>
<proteinExistence type="predicted"/>
<dbReference type="Proteomes" id="UP000683310">
    <property type="component" value="Chromosome"/>
</dbReference>
<feature type="domain" description="DUF7373" evidence="3">
    <location>
        <begin position="308"/>
        <end position="402"/>
    </location>
</feature>
<organism evidence="4 5">
    <name type="scientific">Nocardia tengchongensis</name>
    <dbReference type="NCBI Taxonomy" id="2055889"/>
    <lineage>
        <taxon>Bacteria</taxon>
        <taxon>Bacillati</taxon>
        <taxon>Actinomycetota</taxon>
        <taxon>Actinomycetes</taxon>
        <taxon>Mycobacteriales</taxon>
        <taxon>Nocardiaceae</taxon>
        <taxon>Nocardia</taxon>
    </lineage>
</organism>
<feature type="domain" description="DUF7373" evidence="2">
    <location>
        <begin position="54"/>
        <end position="244"/>
    </location>
</feature>
<dbReference type="RefSeq" id="WP_213557370.1">
    <property type="nucleotide sequence ID" value="NZ_JBHZDI010000004.1"/>
</dbReference>
<sequence>MNRRRHAGRIPLVSIAVLVSACAVAGVPRAAAPELRALDLGGYSGRPLAVPRDTGETYARLLESVRMADAVVSPRAVDPTLTRLSAIPVPSPTDAVGILAEATRPTLTAHGMLAGFSIGGTDDPSGSPKEGAATGLRITVLRMRDPMAAIDTAREIDASDAAVNRDNVTVPFPEYFATHGHWRPHVPTMAVTLAHGPYVVSLYIFDQTTDSAAMKALATRAFDAELPRLDSFTATEPEALPALTLDPDGMLSRLLPAQPGRWPYPTLFQDEYGLIAGWGGARRATGVVYGPVVADLLINRPGAPGVPVQAVAVTDSARLLRFPDAGTARQALHRLADPTATRTVVSAPEGVPDAVCLRDSEAAAPNEYTCLVLDGRYLASVSGPTEPAVHHLAAAQYAVLVTAR</sequence>
<evidence type="ECO:0000259" key="2">
    <source>
        <dbReference type="Pfam" id="PF24088"/>
    </source>
</evidence>
<accession>A0ABX8CMW4</accession>
<dbReference type="PROSITE" id="PS51257">
    <property type="entry name" value="PROKAR_LIPOPROTEIN"/>
    <property type="match status" value="1"/>
</dbReference>
<dbReference type="Pfam" id="PF24088">
    <property type="entry name" value="DUF7373"/>
    <property type="match status" value="1"/>
</dbReference>
<dbReference type="InterPro" id="IPR055797">
    <property type="entry name" value="DUF7373"/>
</dbReference>
<feature type="chain" id="PRO_5047191997" evidence="1">
    <location>
        <begin position="26"/>
        <end position="404"/>
    </location>
</feature>
<dbReference type="EMBL" id="CP074371">
    <property type="protein sequence ID" value="QVI21268.1"/>
    <property type="molecule type" value="Genomic_DNA"/>
</dbReference>
<evidence type="ECO:0000313" key="5">
    <source>
        <dbReference type="Proteomes" id="UP000683310"/>
    </source>
</evidence>
<protein>
    <submittedName>
        <fullName evidence="4">Uncharacterized protein</fullName>
    </submittedName>
</protein>
<gene>
    <name evidence="4" type="ORF">KHQ06_35645</name>
</gene>
<name>A0ABX8CMW4_9NOCA</name>
<reference evidence="4 5" key="1">
    <citation type="submission" date="2021-04" db="EMBL/GenBank/DDBJ databases">
        <title>Nocardia tengchongensis.</title>
        <authorList>
            <person name="Zhuang k."/>
            <person name="Ran Y."/>
            <person name="Li W."/>
        </authorList>
    </citation>
    <scope>NUCLEOTIDE SEQUENCE [LARGE SCALE GENOMIC DNA]</scope>
    <source>
        <strain evidence="4 5">CFH S0057</strain>
    </source>
</reference>
<evidence type="ECO:0000256" key="1">
    <source>
        <dbReference type="SAM" id="SignalP"/>
    </source>
</evidence>
<keyword evidence="1" id="KW-0732">Signal</keyword>
<evidence type="ECO:0000259" key="3">
    <source>
        <dbReference type="Pfam" id="PF24092"/>
    </source>
</evidence>
<evidence type="ECO:0000313" key="4">
    <source>
        <dbReference type="EMBL" id="QVI21268.1"/>
    </source>
</evidence>
<feature type="signal peptide" evidence="1">
    <location>
        <begin position="1"/>
        <end position="25"/>
    </location>
</feature>